<dbReference type="InterPro" id="IPR036909">
    <property type="entry name" value="Cyt_c-like_dom_sf"/>
</dbReference>
<dbReference type="RefSeq" id="WP_237239111.1">
    <property type="nucleotide sequence ID" value="NZ_JAKKDU010000005.1"/>
</dbReference>
<evidence type="ECO:0000259" key="5">
    <source>
        <dbReference type="PROSITE" id="PS51007"/>
    </source>
</evidence>
<evidence type="ECO:0000313" key="7">
    <source>
        <dbReference type="Proteomes" id="UP001199795"/>
    </source>
</evidence>
<keyword evidence="2 4" id="KW-0479">Metal-binding</keyword>
<dbReference type="AlphaFoldDB" id="A0AAE3EMJ3"/>
<gene>
    <name evidence="6" type="ORF">L3X37_05195</name>
</gene>
<dbReference type="InterPro" id="IPR051459">
    <property type="entry name" value="Cytochrome_c-type_DH"/>
</dbReference>
<dbReference type="PANTHER" id="PTHR35008">
    <property type="entry name" value="BLL4482 PROTEIN-RELATED"/>
    <property type="match status" value="1"/>
</dbReference>
<keyword evidence="1 4" id="KW-0349">Heme</keyword>
<name>A0AAE3EMJ3_9FLAO</name>
<evidence type="ECO:0000313" key="6">
    <source>
        <dbReference type="EMBL" id="MCF7567761.1"/>
    </source>
</evidence>
<dbReference type="Gene3D" id="1.10.760.10">
    <property type="entry name" value="Cytochrome c-like domain"/>
    <property type="match status" value="1"/>
</dbReference>
<evidence type="ECO:0000256" key="1">
    <source>
        <dbReference type="ARBA" id="ARBA00022617"/>
    </source>
</evidence>
<dbReference type="EMBL" id="JAKKDU010000005">
    <property type="protein sequence ID" value="MCF7567761.1"/>
    <property type="molecule type" value="Genomic_DNA"/>
</dbReference>
<dbReference type="GO" id="GO:0046872">
    <property type="term" value="F:metal ion binding"/>
    <property type="evidence" value="ECO:0007669"/>
    <property type="project" value="UniProtKB-KW"/>
</dbReference>
<dbReference type="GO" id="GO:0009055">
    <property type="term" value="F:electron transfer activity"/>
    <property type="evidence" value="ECO:0007669"/>
    <property type="project" value="InterPro"/>
</dbReference>
<keyword evidence="7" id="KW-1185">Reference proteome</keyword>
<dbReference type="GO" id="GO:0020037">
    <property type="term" value="F:heme binding"/>
    <property type="evidence" value="ECO:0007669"/>
    <property type="project" value="InterPro"/>
</dbReference>
<dbReference type="Pfam" id="PF00034">
    <property type="entry name" value="Cytochrom_C"/>
    <property type="match status" value="1"/>
</dbReference>
<dbReference type="Proteomes" id="UP001199795">
    <property type="component" value="Unassembled WGS sequence"/>
</dbReference>
<accession>A0AAE3EMJ3</accession>
<sequence>MKTIALSFISLFSIIALNINDDIYHKTDPLKESIERGSEIYADFCVTCHLPDGKGVEGTFPPLANSDYLKNNREASIRGVKYGQDGEITVNGKTYNSYMASLGLDDKEIADVMNYITNSWGNKNDKIITEEEVSKIKK</sequence>
<dbReference type="SUPFAM" id="SSF46626">
    <property type="entry name" value="Cytochrome c"/>
    <property type="match status" value="1"/>
</dbReference>
<feature type="domain" description="Cytochrome c" evidence="5">
    <location>
        <begin position="32"/>
        <end position="120"/>
    </location>
</feature>
<organism evidence="6 7">
    <name type="scientific">Wocania arenilitoris</name>
    <dbReference type="NCBI Taxonomy" id="2044858"/>
    <lineage>
        <taxon>Bacteria</taxon>
        <taxon>Pseudomonadati</taxon>
        <taxon>Bacteroidota</taxon>
        <taxon>Flavobacteriia</taxon>
        <taxon>Flavobacteriales</taxon>
        <taxon>Flavobacteriaceae</taxon>
        <taxon>Wocania</taxon>
    </lineage>
</organism>
<reference evidence="6" key="1">
    <citation type="submission" date="2022-01" db="EMBL/GenBank/DDBJ databases">
        <title>Draft genome sequence of Sabulilitoribacter arenilitoris KCTC 52401.</title>
        <authorList>
            <person name="Oh J.-S."/>
        </authorList>
    </citation>
    <scope>NUCLEOTIDE SEQUENCE</scope>
    <source>
        <strain evidence="6">HMF6543</strain>
    </source>
</reference>
<evidence type="ECO:0000256" key="2">
    <source>
        <dbReference type="ARBA" id="ARBA00022723"/>
    </source>
</evidence>
<protein>
    <submittedName>
        <fullName evidence="6">Cytochrome c</fullName>
    </submittedName>
</protein>
<comment type="caution">
    <text evidence="6">The sequence shown here is derived from an EMBL/GenBank/DDBJ whole genome shotgun (WGS) entry which is preliminary data.</text>
</comment>
<evidence type="ECO:0000256" key="3">
    <source>
        <dbReference type="ARBA" id="ARBA00023004"/>
    </source>
</evidence>
<dbReference type="PANTHER" id="PTHR35008:SF8">
    <property type="entry name" value="ALCOHOL DEHYDROGENASE CYTOCHROME C SUBUNIT"/>
    <property type="match status" value="1"/>
</dbReference>
<proteinExistence type="predicted"/>
<evidence type="ECO:0000256" key="4">
    <source>
        <dbReference type="PROSITE-ProRule" id="PRU00433"/>
    </source>
</evidence>
<keyword evidence="3 4" id="KW-0408">Iron</keyword>
<dbReference type="PROSITE" id="PS51007">
    <property type="entry name" value="CYTC"/>
    <property type="match status" value="1"/>
</dbReference>
<dbReference type="InterPro" id="IPR009056">
    <property type="entry name" value="Cyt_c-like_dom"/>
</dbReference>